<evidence type="ECO:0000259" key="8">
    <source>
        <dbReference type="PROSITE" id="PS50157"/>
    </source>
</evidence>
<dbReference type="GO" id="GO:0045944">
    <property type="term" value="P:positive regulation of transcription by RNA polymerase II"/>
    <property type="evidence" value="ECO:0007669"/>
    <property type="project" value="UniProtKB-ARBA"/>
</dbReference>
<dbReference type="Gene3D" id="3.30.160.60">
    <property type="entry name" value="Classic Zinc Finger"/>
    <property type="match status" value="3"/>
</dbReference>
<accession>A0A9W8TL63</accession>
<dbReference type="GO" id="GO:0005634">
    <property type="term" value="C:nucleus"/>
    <property type="evidence" value="ECO:0007669"/>
    <property type="project" value="UniProtKB-SubCell"/>
</dbReference>
<sequence>MDDAFFGEDFHFDPTLSYAGIPLDGLPSTAPHAEDTTPQFDRNLDWLDDFNFNDLSSNNLEANDIQSGNIHSSQLCPHLPIFPKYHDNGQSSQAPHTIDYLSVHNQNYARSRSIQPWGALQPRHNVEDEFGRMFSRTQIDRNSSICDPNFMLQDHMSPLDNNRGGDDITVQPLPFAAQFTTEDLGTLSQYPNADDTVSLVCSQTSCNSKCTSSVCEDEECSATGIPCNDPTCVSSLPPSQLMCLTHQMPPHIPPGPTFFHQPHTQPCNHTESEHLVARTLGELRAPGESYTHEKTPPCAISFDLPLAPCTQEQLDSNGRQFYVSPPLSTDLESSASSYPNVSLQGAPPTVATTSGHVHTCQWITNPNAPPGESIICGAQFADTNDFHKHMCEDHIDELTSANGNGFQCLWKGCSRKPHQAFATRGKLRRHISTHSAYKPFICKICNRGFSGQQALQQHERIHTGEKPFRCTFPNCKSAFKQKSALRKKKGSHNRRASTLTDISEAEFCVEQTPTNTTTTTTTTPTPIE</sequence>
<evidence type="ECO:0000256" key="6">
    <source>
        <dbReference type="ARBA" id="ARBA00023242"/>
    </source>
</evidence>
<dbReference type="InterPro" id="IPR036236">
    <property type="entry name" value="Znf_C2H2_sf"/>
</dbReference>
<dbReference type="SMART" id="SM00355">
    <property type="entry name" value="ZnF_C2H2"/>
    <property type="match status" value="4"/>
</dbReference>
<dbReference type="InterPro" id="IPR050329">
    <property type="entry name" value="GLI_C2H2-zinc-finger"/>
</dbReference>
<evidence type="ECO:0000256" key="7">
    <source>
        <dbReference type="PROSITE-ProRule" id="PRU00042"/>
    </source>
</evidence>
<dbReference type="PROSITE" id="PS00028">
    <property type="entry name" value="ZINC_FINGER_C2H2_1"/>
    <property type="match status" value="1"/>
</dbReference>
<evidence type="ECO:0000313" key="9">
    <source>
        <dbReference type="EMBL" id="KAJ3565575.1"/>
    </source>
</evidence>
<evidence type="ECO:0000256" key="3">
    <source>
        <dbReference type="ARBA" id="ARBA00022737"/>
    </source>
</evidence>
<keyword evidence="4 7" id="KW-0863">Zinc-finger</keyword>
<dbReference type="Pfam" id="PF12171">
    <property type="entry name" value="zf-C2H2_jaz"/>
    <property type="match status" value="1"/>
</dbReference>
<evidence type="ECO:0000313" key="10">
    <source>
        <dbReference type="Proteomes" id="UP001148614"/>
    </source>
</evidence>
<dbReference type="InterPro" id="IPR022755">
    <property type="entry name" value="Znf_C2H2_jaz"/>
</dbReference>
<dbReference type="Proteomes" id="UP001148614">
    <property type="component" value="Unassembled WGS sequence"/>
</dbReference>
<dbReference type="EMBL" id="JANPWZ010001470">
    <property type="protein sequence ID" value="KAJ3565575.1"/>
    <property type="molecule type" value="Genomic_DNA"/>
</dbReference>
<dbReference type="SUPFAM" id="SSF57667">
    <property type="entry name" value="beta-beta-alpha zinc fingers"/>
    <property type="match status" value="2"/>
</dbReference>
<dbReference type="VEuPathDB" id="FungiDB:F4678DRAFT_428395"/>
<evidence type="ECO:0000256" key="1">
    <source>
        <dbReference type="ARBA" id="ARBA00004123"/>
    </source>
</evidence>
<keyword evidence="6" id="KW-0539">Nucleus</keyword>
<dbReference type="PROSITE" id="PS50157">
    <property type="entry name" value="ZINC_FINGER_C2H2_2"/>
    <property type="match status" value="1"/>
</dbReference>
<evidence type="ECO:0000256" key="5">
    <source>
        <dbReference type="ARBA" id="ARBA00022833"/>
    </source>
</evidence>
<keyword evidence="3" id="KW-0677">Repeat</keyword>
<keyword evidence="5" id="KW-0862">Zinc</keyword>
<protein>
    <recommendedName>
        <fullName evidence="8">C2H2-type domain-containing protein</fullName>
    </recommendedName>
</protein>
<dbReference type="GO" id="GO:0000978">
    <property type="term" value="F:RNA polymerase II cis-regulatory region sequence-specific DNA binding"/>
    <property type="evidence" value="ECO:0007669"/>
    <property type="project" value="TreeGrafter"/>
</dbReference>
<dbReference type="PANTHER" id="PTHR19818:SF139">
    <property type="entry name" value="PAIR-RULE PROTEIN ODD-PAIRED"/>
    <property type="match status" value="1"/>
</dbReference>
<evidence type="ECO:0000256" key="4">
    <source>
        <dbReference type="ARBA" id="ARBA00022771"/>
    </source>
</evidence>
<feature type="domain" description="C2H2-type" evidence="8">
    <location>
        <begin position="440"/>
        <end position="467"/>
    </location>
</feature>
<keyword evidence="10" id="KW-1185">Reference proteome</keyword>
<reference evidence="9" key="1">
    <citation type="submission" date="2022-07" db="EMBL/GenBank/DDBJ databases">
        <title>Genome Sequence of Xylaria arbuscula.</title>
        <authorList>
            <person name="Buettner E."/>
        </authorList>
    </citation>
    <scope>NUCLEOTIDE SEQUENCE</scope>
    <source>
        <strain evidence="9">VT107</strain>
    </source>
</reference>
<dbReference type="GO" id="GO:0008270">
    <property type="term" value="F:zinc ion binding"/>
    <property type="evidence" value="ECO:0007669"/>
    <property type="project" value="UniProtKB-KW"/>
</dbReference>
<dbReference type="FunFam" id="3.30.160.60:FF:001498">
    <property type="entry name" value="Zinc finger protein 404"/>
    <property type="match status" value="1"/>
</dbReference>
<evidence type="ECO:0000256" key="2">
    <source>
        <dbReference type="ARBA" id="ARBA00022723"/>
    </source>
</evidence>
<dbReference type="InterPro" id="IPR013087">
    <property type="entry name" value="Znf_C2H2_type"/>
</dbReference>
<proteinExistence type="predicted"/>
<comment type="caution">
    <text evidence="9">The sequence shown here is derived from an EMBL/GenBank/DDBJ whole genome shotgun (WGS) entry which is preliminary data.</text>
</comment>
<organism evidence="9 10">
    <name type="scientific">Xylaria arbuscula</name>
    <dbReference type="NCBI Taxonomy" id="114810"/>
    <lineage>
        <taxon>Eukaryota</taxon>
        <taxon>Fungi</taxon>
        <taxon>Dikarya</taxon>
        <taxon>Ascomycota</taxon>
        <taxon>Pezizomycotina</taxon>
        <taxon>Sordariomycetes</taxon>
        <taxon>Xylariomycetidae</taxon>
        <taxon>Xylariales</taxon>
        <taxon>Xylariaceae</taxon>
        <taxon>Xylaria</taxon>
    </lineage>
</organism>
<dbReference type="PANTHER" id="PTHR19818">
    <property type="entry name" value="ZINC FINGER PROTEIN ZIC AND GLI"/>
    <property type="match status" value="1"/>
</dbReference>
<dbReference type="AlphaFoldDB" id="A0A9W8TL63"/>
<comment type="subcellular location">
    <subcellularLocation>
        <location evidence="1">Nucleus</location>
    </subcellularLocation>
</comment>
<keyword evidence="2" id="KW-0479">Metal-binding</keyword>
<gene>
    <name evidence="9" type="ORF">NPX13_g7454</name>
</gene>
<name>A0A9W8TL63_9PEZI</name>
<dbReference type="GO" id="GO:0000981">
    <property type="term" value="F:DNA-binding transcription factor activity, RNA polymerase II-specific"/>
    <property type="evidence" value="ECO:0007669"/>
    <property type="project" value="TreeGrafter"/>
</dbReference>